<protein>
    <recommendedName>
        <fullName evidence="1">Protein kinase domain-containing protein</fullName>
    </recommendedName>
</protein>
<dbReference type="PROSITE" id="PS50011">
    <property type="entry name" value="PROTEIN_KINASE_DOM"/>
    <property type="match status" value="1"/>
</dbReference>
<dbReference type="PANTHER" id="PTHR44329">
    <property type="entry name" value="SERINE/THREONINE-PROTEIN KINASE TNNI3K-RELATED"/>
    <property type="match status" value="1"/>
</dbReference>
<dbReference type="InterPro" id="IPR001245">
    <property type="entry name" value="Ser-Thr/Tyr_kinase_cat_dom"/>
</dbReference>
<dbReference type="Proteomes" id="UP000027222">
    <property type="component" value="Unassembled WGS sequence"/>
</dbReference>
<evidence type="ECO:0000313" key="2">
    <source>
        <dbReference type="EMBL" id="KDR71818.1"/>
    </source>
</evidence>
<dbReference type="PIRSF" id="PIRSF000654">
    <property type="entry name" value="Integrin-linked_kinase"/>
    <property type="match status" value="1"/>
</dbReference>
<dbReference type="HOGENOM" id="CLU_000288_7_18_1"/>
<dbReference type="InterPro" id="IPR008266">
    <property type="entry name" value="Tyr_kinase_AS"/>
</dbReference>
<dbReference type="InterPro" id="IPR000719">
    <property type="entry name" value="Prot_kinase_dom"/>
</dbReference>
<accession>A0A067SYG8</accession>
<dbReference type="InterPro" id="IPR011009">
    <property type="entry name" value="Kinase-like_dom_sf"/>
</dbReference>
<dbReference type="Gene3D" id="1.10.510.10">
    <property type="entry name" value="Transferase(Phosphotransferase) domain 1"/>
    <property type="match status" value="1"/>
</dbReference>
<dbReference type="EMBL" id="KL142391">
    <property type="protein sequence ID" value="KDR71818.1"/>
    <property type="molecule type" value="Genomic_DNA"/>
</dbReference>
<dbReference type="GO" id="GO:0005524">
    <property type="term" value="F:ATP binding"/>
    <property type="evidence" value="ECO:0007669"/>
    <property type="project" value="InterPro"/>
</dbReference>
<dbReference type="Pfam" id="PF07714">
    <property type="entry name" value="PK_Tyr_Ser-Thr"/>
    <property type="match status" value="1"/>
</dbReference>
<dbReference type="OrthoDB" id="346907at2759"/>
<keyword evidence="3" id="KW-1185">Reference proteome</keyword>
<proteinExistence type="predicted"/>
<feature type="domain" description="Protein kinase" evidence="1">
    <location>
        <begin position="13"/>
        <end position="286"/>
    </location>
</feature>
<dbReference type="InterPro" id="IPR051681">
    <property type="entry name" value="Ser/Thr_Kinases-Pseudokinases"/>
</dbReference>
<organism evidence="2 3">
    <name type="scientific">Galerina marginata (strain CBS 339.88)</name>
    <dbReference type="NCBI Taxonomy" id="685588"/>
    <lineage>
        <taxon>Eukaryota</taxon>
        <taxon>Fungi</taxon>
        <taxon>Dikarya</taxon>
        <taxon>Basidiomycota</taxon>
        <taxon>Agaricomycotina</taxon>
        <taxon>Agaricomycetes</taxon>
        <taxon>Agaricomycetidae</taxon>
        <taxon>Agaricales</taxon>
        <taxon>Agaricineae</taxon>
        <taxon>Strophariaceae</taxon>
        <taxon>Galerina</taxon>
    </lineage>
</organism>
<dbReference type="GO" id="GO:0004674">
    <property type="term" value="F:protein serine/threonine kinase activity"/>
    <property type="evidence" value="ECO:0007669"/>
    <property type="project" value="TreeGrafter"/>
</dbReference>
<dbReference type="AlphaFoldDB" id="A0A067SYG8"/>
<evidence type="ECO:0000313" key="3">
    <source>
        <dbReference type="Proteomes" id="UP000027222"/>
    </source>
</evidence>
<name>A0A067SYG8_GALM3</name>
<dbReference type="STRING" id="685588.A0A067SYG8"/>
<evidence type="ECO:0000259" key="1">
    <source>
        <dbReference type="PROSITE" id="PS50011"/>
    </source>
</evidence>
<dbReference type="PROSITE" id="PS00109">
    <property type="entry name" value="PROTEIN_KINASE_TYR"/>
    <property type="match status" value="1"/>
</dbReference>
<sequence length="315" mass="35299">MTNPDDLTGLIVRNSVYPAHGGGYADVYAGILSKNGLTTKVAVKVIRAHTYTEANQWKIDKRLRREIRVWSCLRHPNIVPLLGTTMSFGLYVAMVCPWMNKGNLNHYLNDKKAELNLRRRLQILTDIVEGLSYLHAQPVVHGDLTTGNILIDDGKAQLSDFGLSNVMAEVRSNSLMSSTVGGAPRWAAPELYHFGTDLKAVPEVTKYCDIYSFGSVALQVISGRIPYEEIASDIHVMMEIMKGRNPTRPAEPLLSDEFWNFIVFCWNRDPSVRPEIDVLREALQILRYSCSEEALAARIIDADKPPEQEPLSEGE</sequence>
<gene>
    <name evidence="2" type="ORF">GALMADRAFT_781071</name>
</gene>
<dbReference type="SUPFAM" id="SSF56112">
    <property type="entry name" value="Protein kinase-like (PK-like)"/>
    <property type="match status" value="1"/>
</dbReference>
<reference evidence="3" key="1">
    <citation type="journal article" date="2014" name="Proc. Natl. Acad. Sci. U.S.A.">
        <title>Extensive sampling of basidiomycete genomes demonstrates inadequacy of the white-rot/brown-rot paradigm for wood decay fungi.</title>
        <authorList>
            <person name="Riley R."/>
            <person name="Salamov A.A."/>
            <person name="Brown D.W."/>
            <person name="Nagy L.G."/>
            <person name="Floudas D."/>
            <person name="Held B.W."/>
            <person name="Levasseur A."/>
            <person name="Lombard V."/>
            <person name="Morin E."/>
            <person name="Otillar R."/>
            <person name="Lindquist E.A."/>
            <person name="Sun H."/>
            <person name="LaButti K.M."/>
            <person name="Schmutz J."/>
            <person name="Jabbour D."/>
            <person name="Luo H."/>
            <person name="Baker S.E."/>
            <person name="Pisabarro A.G."/>
            <person name="Walton J.D."/>
            <person name="Blanchette R.A."/>
            <person name="Henrissat B."/>
            <person name="Martin F."/>
            <person name="Cullen D."/>
            <person name="Hibbett D.S."/>
            <person name="Grigoriev I.V."/>
        </authorList>
    </citation>
    <scope>NUCLEOTIDE SEQUENCE [LARGE SCALE GENOMIC DNA]</scope>
    <source>
        <strain evidence="3">CBS 339.88</strain>
    </source>
</reference>